<feature type="region of interest" description="Disordered" evidence="9">
    <location>
        <begin position="564"/>
        <end position="599"/>
    </location>
</feature>
<dbReference type="Gene3D" id="2.20.25.80">
    <property type="entry name" value="WRKY domain"/>
    <property type="match status" value="1"/>
</dbReference>
<dbReference type="GO" id="GO:0003700">
    <property type="term" value="F:DNA-binding transcription factor activity"/>
    <property type="evidence" value="ECO:0007669"/>
    <property type="project" value="InterPro"/>
</dbReference>
<feature type="compositionally biased region" description="Polar residues" evidence="9">
    <location>
        <begin position="564"/>
        <end position="574"/>
    </location>
</feature>
<protein>
    <submittedName>
        <fullName evidence="11">DNA-binding transcription factor</fullName>
    </submittedName>
</protein>
<dbReference type="FunFam" id="2.20.25.80:FF:000002">
    <property type="entry name" value="probable WRKY transcription factor 31"/>
    <property type="match status" value="1"/>
</dbReference>
<reference evidence="11 12" key="1">
    <citation type="submission" date="2024-01" db="EMBL/GenBank/DDBJ databases">
        <title>The complete chloroplast genome sequence of Lithospermum erythrorhizon: insights into the phylogenetic relationship among Boraginaceae species and the maternal lineages of purple gromwells.</title>
        <authorList>
            <person name="Okada T."/>
            <person name="Watanabe K."/>
        </authorList>
    </citation>
    <scope>NUCLEOTIDE SEQUENCE [LARGE SCALE GENOMIC DNA]</scope>
</reference>
<dbReference type="SUPFAM" id="SSF118290">
    <property type="entry name" value="WRKY DNA-binding domain"/>
    <property type="match status" value="1"/>
</dbReference>
<dbReference type="EMBL" id="BAABME010013852">
    <property type="protein sequence ID" value="GAA0186593.1"/>
    <property type="molecule type" value="Genomic_DNA"/>
</dbReference>
<keyword evidence="12" id="KW-1185">Reference proteome</keyword>
<feature type="compositionally biased region" description="Basic and acidic residues" evidence="9">
    <location>
        <begin position="13"/>
        <end position="23"/>
    </location>
</feature>
<feature type="region of interest" description="Disordered" evidence="9">
    <location>
        <begin position="205"/>
        <end position="231"/>
    </location>
</feature>
<feature type="region of interest" description="Disordered" evidence="9">
    <location>
        <begin position="507"/>
        <end position="531"/>
    </location>
</feature>
<keyword evidence="5" id="KW-0804">Transcription</keyword>
<dbReference type="PANTHER" id="PTHR31429">
    <property type="entry name" value="WRKY TRANSCRIPTION FACTOR 36-RELATED"/>
    <property type="match status" value="1"/>
</dbReference>
<evidence type="ECO:0000256" key="4">
    <source>
        <dbReference type="ARBA" id="ARBA00023125"/>
    </source>
</evidence>
<feature type="region of interest" description="Disordered" evidence="9">
    <location>
        <begin position="327"/>
        <end position="348"/>
    </location>
</feature>
<dbReference type="PANTHER" id="PTHR31429:SF86">
    <property type="entry name" value="WRKY TRANSCRIPTION FACTOR 61-RELATED"/>
    <property type="match status" value="1"/>
</dbReference>
<feature type="compositionally biased region" description="Basic and acidic residues" evidence="9">
    <location>
        <begin position="590"/>
        <end position="599"/>
    </location>
</feature>
<feature type="compositionally biased region" description="Polar residues" evidence="9">
    <location>
        <begin position="46"/>
        <end position="64"/>
    </location>
</feature>
<comment type="subcellular location">
    <subcellularLocation>
        <location evidence="1">Nucleus</location>
    </subcellularLocation>
</comment>
<organism evidence="11 12">
    <name type="scientific">Lithospermum erythrorhizon</name>
    <name type="common">Purple gromwell</name>
    <name type="synonym">Lithospermum officinale var. erythrorhizon</name>
    <dbReference type="NCBI Taxonomy" id="34254"/>
    <lineage>
        <taxon>Eukaryota</taxon>
        <taxon>Viridiplantae</taxon>
        <taxon>Streptophyta</taxon>
        <taxon>Embryophyta</taxon>
        <taxon>Tracheophyta</taxon>
        <taxon>Spermatophyta</taxon>
        <taxon>Magnoliopsida</taxon>
        <taxon>eudicotyledons</taxon>
        <taxon>Gunneridae</taxon>
        <taxon>Pentapetalae</taxon>
        <taxon>asterids</taxon>
        <taxon>lamiids</taxon>
        <taxon>Boraginales</taxon>
        <taxon>Boraginaceae</taxon>
        <taxon>Boraginoideae</taxon>
        <taxon>Lithospermeae</taxon>
        <taxon>Lithospermum</taxon>
    </lineage>
</organism>
<dbReference type="InterPro" id="IPR036576">
    <property type="entry name" value="WRKY_dom_sf"/>
</dbReference>
<keyword evidence="3 8" id="KW-0175">Coiled coil</keyword>
<dbReference type="GO" id="GO:0005634">
    <property type="term" value="C:nucleus"/>
    <property type="evidence" value="ECO:0007669"/>
    <property type="project" value="UniProtKB-SubCell"/>
</dbReference>
<dbReference type="Pfam" id="PF03106">
    <property type="entry name" value="WRKY"/>
    <property type="match status" value="1"/>
</dbReference>
<evidence type="ECO:0000256" key="7">
    <source>
        <dbReference type="ARBA" id="ARBA00061007"/>
    </source>
</evidence>
<comment type="caution">
    <text evidence="11">The sequence shown here is derived from an EMBL/GenBank/DDBJ whole genome shotgun (WGS) entry which is preliminary data.</text>
</comment>
<dbReference type="InterPro" id="IPR003657">
    <property type="entry name" value="WRKY_dom"/>
</dbReference>
<comment type="similarity">
    <text evidence="7">Belongs to the WRKY group II-b family.</text>
</comment>
<accession>A0AAV3RZQ3</accession>
<feature type="domain" description="WRKY" evidence="10">
    <location>
        <begin position="242"/>
        <end position="308"/>
    </location>
</feature>
<evidence type="ECO:0000313" key="12">
    <source>
        <dbReference type="Proteomes" id="UP001454036"/>
    </source>
</evidence>
<evidence type="ECO:0000256" key="6">
    <source>
        <dbReference type="ARBA" id="ARBA00023242"/>
    </source>
</evidence>
<evidence type="ECO:0000256" key="5">
    <source>
        <dbReference type="ARBA" id="ARBA00023163"/>
    </source>
</evidence>
<keyword evidence="2" id="KW-0805">Transcription regulation</keyword>
<evidence type="ECO:0000313" key="11">
    <source>
        <dbReference type="EMBL" id="GAA0186593.1"/>
    </source>
</evidence>
<gene>
    <name evidence="11" type="ORF">LIER_33881</name>
</gene>
<evidence type="ECO:0000256" key="8">
    <source>
        <dbReference type="SAM" id="Coils"/>
    </source>
</evidence>
<sequence length="599" mass="65795">MESSLRKSIHGGKMKEEIMKVESSDDEGDNEDMSLTKESNRVKIEGSSSTEANFRVSSSTSQQLEDPLASTKAEMGEVIQENKRLRMHLDKITKDYQALQVQFQDILQQEETMKSASSNTHLTMGEQHDDLVSLSLGRTSSIDVKKFDPSIFAPNKETRNENKAGHEKEGLSLGLGCKLKTTNNQEIILGESSIMSPEKSIEEVREEPGQTWPPHNISKRNVEEEVSQNPTKRARVSLRVRCDSPTMNDGCQWRKYGQKIAKGNPCPRAYYRCTVATNCPVRKQVQRCAEDMSILITTYEGTHNHPLPAAATAIASTTAAAARMLLSGSSTSSSSNNNATTDQNSTMPSTTNINGLNYYFSADNSKSKLFYLPNSSISSSPSAFPTITLDLTSTSSSSSLSPLSRMTSFSQRYSSTNLNFSSSESNTLPISWSNDYLGNKNNKINSLNFQGQPFYQENIYQPYSFKNKSFVPPDTLAEATKAITSNPDFQSALAVALSSIIDSSGRSNNPGRFADNNNNNSNNNKLPSQNLRIGDQSFPILSSFASTQNAPTFSSNFLNMNPSSMSTNSQSGNVFSLHSSTHLSKSKSSSPDENRDHAI</sequence>
<dbReference type="Proteomes" id="UP001454036">
    <property type="component" value="Unassembled WGS sequence"/>
</dbReference>
<feature type="compositionally biased region" description="Basic and acidic residues" evidence="9">
    <location>
        <begin position="34"/>
        <end position="44"/>
    </location>
</feature>
<dbReference type="GO" id="GO:0043565">
    <property type="term" value="F:sequence-specific DNA binding"/>
    <property type="evidence" value="ECO:0007669"/>
    <property type="project" value="InterPro"/>
</dbReference>
<proteinExistence type="inferred from homology"/>
<dbReference type="SMART" id="SM00774">
    <property type="entry name" value="WRKY"/>
    <property type="match status" value="1"/>
</dbReference>
<evidence type="ECO:0000256" key="1">
    <source>
        <dbReference type="ARBA" id="ARBA00004123"/>
    </source>
</evidence>
<feature type="coiled-coil region" evidence="8">
    <location>
        <begin position="82"/>
        <end position="109"/>
    </location>
</feature>
<evidence type="ECO:0000256" key="9">
    <source>
        <dbReference type="SAM" id="MobiDB-lite"/>
    </source>
</evidence>
<evidence type="ECO:0000259" key="10">
    <source>
        <dbReference type="PROSITE" id="PS50811"/>
    </source>
</evidence>
<dbReference type="PROSITE" id="PS50811">
    <property type="entry name" value="WRKY"/>
    <property type="match status" value="1"/>
</dbReference>
<evidence type="ECO:0000256" key="3">
    <source>
        <dbReference type="ARBA" id="ARBA00023054"/>
    </source>
</evidence>
<feature type="compositionally biased region" description="Low complexity" evidence="9">
    <location>
        <begin position="576"/>
        <end position="589"/>
    </location>
</feature>
<feature type="compositionally biased region" description="Low complexity" evidence="9">
    <location>
        <begin position="327"/>
        <end position="346"/>
    </location>
</feature>
<keyword evidence="4 11" id="KW-0238">DNA-binding</keyword>
<feature type="region of interest" description="Disordered" evidence="9">
    <location>
        <begin position="1"/>
        <end position="70"/>
    </location>
</feature>
<evidence type="ECO:0000256" key="2">
    <source>
        <dbReference type="ARBA" id="ARBA00023015"/>
    </source>
</evidence>
<keyword evidence="6" id="KW-0539">Nucleus</keyword>
<name>A0AAV3RZQ3_LITER</name>
<dbReference type="AlphaFoldDB" id="A0AAV3RZQ3"/>
<dbReference type="InterPro" id="IPR044810">
    <property type="entry name" value="WRKY_plant"/>
</dbReference>